<reference evidence="2 3" key="1">
    <citation type="submission" date="2019-08" db="EMBL/GenBank/DDBJ databases">
        <title>Complete genome sequence of Candidatus Uab amorphum.</title>
        <authorList>
            <person name="Shiratori T."/>
            <person name="Suzuki S."/>
            <person name="Kakizawa Y."/>
            <person name="Ishida K."/>
        </authorList>
    </citation>
    <scope>NUCLEOTIDE SEQUENCE [LARGE SCALE GENOMIC DNA]</scope>
    <source>
        <strain evidence="2 3">SRT547</strain>
    </source>
</reference>
<dbReference type="RefSeq" id="WP_151966267.1">
    <property type="nucleotide sequence ID" value="NZ_AP019860.1"/>
</dbReference>
<proteinExistence type="predicted"/>
<dbReference type="AlphaFoldDB" id="A0A5S9II46"/>
<gene>
    <name evidence="2" type="ORF">UABAM_00350</name>
</gene>
<evidence type="ECO:0000256" key="1">
    <source>
        <dbReference type="SAM" id="SignalP"/>
    </source>
</evidence>
<dbReference type="EMBL" id="AP019860">
    <property type="protein sequence ID" value="BBM82007.1"/>
    <property type="molecule type" value="Genomic_DNA"/>
</dbReference>
<dbReference type="KEGG" id="uam:UABAM_00350"/>
<sequence length="189" mass="21629">MRSSLIMCAICICSLVYLWATNENENKSLNIDKPRVDKKASDDCGCAPQISTSGCVTGCGAIPDTTPAITKDEFMKHLQAFANSPIDEQSLDLETLLFYGKETRKWLPEQSILDEDHLRFLQRELQKTHAEIQLRVIDDEGNVRIELEPRIVEIGQKYHEHIHTTHDMQELEISGTIKRVGVHHLWSRF</sequence>
<name>A0A5S9II46_UABAM</name>
<evidence type="ECO:0000313" key="3">
    <source>
        <dbReference type="Proteomes" id="UP000326354"/>
    </source>
</evidence>
<keyword evidence="1" id="KW-0732">Signal</keyword>
<dbReference type="Proteomes" id="UP000326354">
    <property type="component" value="Chromosome"/>
</dbReference>
<feature type="chain" id="PRO_5024832657" evidence="1">
    <location>
        <begin position="21"/>
        <end position="189"/>
    </location>
</feature>
<feature type="signal peptide" evidence="1">
    <location>
        <begin position="1"/>
        <end position="20"/>
    </location>
</feature>
<keyword evidence="3" id="KW-1185">Reference proteome</keyword>
<organism evidence="2 3">
    <name type="scientific">Uabimicrobium amorphum</name>
    <dbReference type="NCBI Taxonomy" id="2596890"/>
    <lineage>
        <taxon>Bacteria</taxon>
        <taxon>Pseudomonadati</taxon>
        <taxon>Planctomycetota</taxon>
        <taxon>Candidatus Uabimicrobiia</taxon>
        <taxon>Candidatus Uabimicrobiales</taxon>
        <taxon>Candidatus Uabimicrobiaceae</taxon>
        <taxon>Candidatus Uabimicrobium</taxon>
    </lineage>
</organism>
<evidence type="ECO:0000313" key="2">
    <source>
        <dbReference type="EMBL" id="BBM82007.1"/>
    </source>
</evidence>
<accession>A0A5S9II46</accession>
<protein>
    <submittedName>
        <fullName evidence="2">Uncharacterized protein</fullName>
    </submittedName>
</protein>